<evidence type="ECO:0000256" key="2">
    <source>
        <dbReference type="SAM" id="SignalP"/>
    </source>
</evidence>
<accession>A0A842JKF2</accession>
<evidence type="ECO:0000313" key="3">
    <source>
        <dbReference type="EMBL" id="MBC2889590.1"/>
    </source>
</evidence>
<organism evidence="3 4">
    <name type="scientific">Gordonibacter massiliensis</name>
    <name type="common">ex Traore et al. 2017</name>
    <dbReference type="NCBI Taxonomy" id="1841863"/>
    <lineage>
        <taxon>Bacteria</taxon>
        <taxon>Bacillati</taxon>
        <taxon>Actinomycetota</taxon>
        <taxon>Coriobacteriia</taxon>
        <taxon>Eggerthellales</taxon>
        <taxon>Eggerthellaceae</taxon>
        <taxon>Gordonibacter</taxon>
    </lineage>
</organism>
<dbReference type="EMBL" id="JACMSE010000006">
    <property type="protein sequence ID" value="MBC2889590.1"/>
    <property type="molecule type" value="Genomic_DNA"/>
</dbReference>
<dbReference type="AlphaFoldDB" id="A0A842JKF2"/>
<keyword evidence="4" id="KW-1185">Reference proteome</keyword>
<name>A0A842JKF2_9ACTN</name>
<sequence length="144" mass="15255">MIAIALSFAVFCALLLPSCTDSPENQEKAAPSPGETSAPLRDAKDVTVPYPVNEHGNTYGSAADVPQDVTGSYEDMHALYPDLVSAVATNGDTGYVWKDEIDPPPPANPDEAVKMMEARKAKGKTIVTVYEQDGTTVVGELEIG</sequence>
<gene>
    <name evidence="3" type="ORF">H7313_09560</name>
</gene>
<feature type="signal peptide" evidence="2">
    <location>
        <begin position="1"/>
        <end position="21"/>
    </location>
</feature>
<feature type="chain" id="PRO_5039622736" evidence="2">
    <location>
        <begin position="22"/>
        <end position="144"/>
    </location>
</feature>
<proteinExistence type="predicted"/>
<protein>
    <submittedName>
        <fullName evidence="3">Uncharacterized protein</fullName>
    </submittedName>
</protein>
<dbReference type="Proteomes" id="UP000587396">
    <property type="component" value="Unassembled WGS sequence"/>
</dbReference>
<dbReference type="RefSeq" id="WP_185905393.1">
    <property type="nucleotide sequence ID" value="NZ_JACMSE010000006.1"/>
</dbReference>
<evidence type="ECO:0000313" key="4">
    <source>
        <dbReference type="Proteomes" id="UP000587396"/>
    </source>
</evidence>
<comment type="caution">
    <text evidence="3">The sequence shown here is derived from an EMBL/GenBank/DDBJ whole genome shotgun (WGS) entry which is preliminary data.</text>
</comment>
<feature type="region of interest" description="Disordered" evidence="1">
    <location>
        <begin position="22"/>
        <end position="66"/>
    </location>
</feature>
<reference evidence="3 4" key="1">
    <citation type="submission" date="2020-08" db="EMBL/GenBank/DDBJ databases">
        <authorList>
            <person name="Liu C."/>
            <person name="Sun Q."/>
        </authorList>
    </citation>
    <scope>NUCLEOTIDE SEQUENCE [LARGE SCALE GENOMIC DNA]</scope>
    <source>
        <strain evidence="3 4">N22</strain>
    </source>
</reference>
<keyword evidence="2" id="KW-0732">Signal</keyword>
<evidence type="ECO:0000256" key="1">
    <source>
        <dbReference type="SAM" id="MobiDB-lite"/>
    </source>
</evidence>